<comment type="caution">
    <text evidence="1">The sequence shown here is derived from an EMBL/GenBank/DDBJ whole genome shotgun (WGS) entry which is preliminary data.</text>
</comment>
<reference evidence="1 2" key="1">
    <citation type="journal article" date="2019" name="BMC Genomics">
        <title>New insights from Opisthorchis felineus genome: update on genomics of the epidemiologically important liver flukes.</title>
        <authorList>
            <person name="Ershov N.I."/>
            <person name="Mordvinov V.A."/>
            <person name="Prokhortchouk E.B."/>
            <person name="Pakharukova M.Y."/>
            <person name="Gunbin K.V."/>
            <person name="Ustyantsev K."/>
            <person name="Genaev M.A."/>
            <person name="Blinov A.G."/>
            <person name="Mazur A."/>
            <person name="Boulygina E."/>
            <person name="Tsygankova S."/>
            <person name="Khrameeva E."/>
            <person name="Chekanov N."/>
            <person name="Fan G."/>
            <person name="Xiao A."/>
            <person name="Zhang H."/>
            <person name="Xu X."/>
            <person name="Yang H."/>
            <person name="Solovyev V."/>
            <person name="Lee S.M."/>
            <person name="Liu X."/>
            <person name="Afonnikov D.A."/>
            <person name="Skryabin K.G."/>
        </authorList>
    </citation>
    <scope>NUCLEOTIDE SEQUENCE [LARGE SCALE GENOMIC DNA]</scope>
    <source>
        <strain evidence="1">AK-0245</strain>
        <tissue evidence="1">Whole organism</tissue>
    </source>
</reference>
<organism evidence="1 2">
    <name type="scientific">Opisthorchis felineus</name>
    <dbReference type="NCBI Taxonomy" id="147828"/>
    <lineage>
        <taxon>Eukaryota</taxon>
        <taxon>Metazoa</taxon>
        <taxon>Spiralia</taxon>
        <taxon>Lophotrochozoa</taxon>
        <taxon>Platyhelminthes</taxon>
        <taxon>Trematoda</taxon>
        <taxon>Digenea</taxon>
        <taxon>Opisthorchiida</taxon>
        <taxon>Opisthorchiata</taxon>
        <taxon>Opisthorchiidae</taxon>
        <taxon>Opisthorchis</taxon>
    </lineage>
</organism>
<keyword evidence="2" id="KW-1185">Reference proteome</keyword>
<dbReference type="PANTHER" id="PTHR23200">
    <property type="entry name" value="METALLO-BETA-LACTAMASE DOMAIN-CONTAINING PROTEIN 1"/>
    <property type="match status" value="1"/>
</dbReference>
<dbReference type="InterPro" id="IPR036866">
    <property type="entry name" value="RibonucZ/Hydroxyglut_hydro"/>
</dbReference>
<sequence>MTGTGYAVTLLREGKFQKSADGCTVRKCNTILLRGPAGIIVVNPGSVWDASALHSSLKSIGVSPEAVNCVICTDGRAEHVGCISLFSNAEMMIVGYDIQKRGDIFLEHDFGDGIVPYEFDEYLYVIGTPGQRGHQVSLMVRGWITDRMEQDVPPTGRIAITGNLFTDKDDASSVSIFDTFEGNLDETMGDTETHVHCWRRSRQYVLDRADWIIPAFGACFKVQPEFSSTPCVELA</sequence>
<evidence type="ECO:0000313" key="1">
    <source>
        <dbReference type="EMBL" id="TGZ67081.1"/>
    </source>
</evidence>
<dbReference type="Proteomes" id="UP000308267">
    <property type="component" value="Unassembled WGS sequence"/>
</dbReference>
<evidence type="ECO:0000313" key="2">
    <source>
        <dbReference type="Proteomes" id="UP000308267"/>
    </source>
</evidence>
<name>A0A4S2LTG0_OPIFE</name>
<gene>
    <name evidence="1" type="ORF">CRM22_004991</name>
</gene>
<dbReference type="AlphaFoldDB" id="A0A4S2LTG0"/>
<protein>
    <recommendedName>
        <fullName evidence="3">Metallo-beta-lactamase domain-containing protein</fullName>
    </recommendedName>
</protein>
<accession>A0A4S2LTG0</accession>
<dbReference type="EMBL" id="SJOL01006428">
    <property type="protein sequence ID" value="TGZ67081.1"/>
    <property type="molecule type" value="Genomic_DNA"/>
</dbReference>
<dbReference type="OrthoDB" id="10250730at2759"/>
<dbReference type="InterPro" id="IPR039344">
    <property type="entry name" value="MBLAC1"/>
</dbReference>
<proteinExistence type="predicted"/>
<dbReference type="SUPFAM" id="SSF56281">
    <property type="entry name" value="Metallo-hydrolase/oxidoreductase"/>
    <property type="match status" value="1"/>
</dbReference>
<dbReference type="PANTHER" id="PTHR23200:SF48">
    <property type="entry name" value="METALLO-BETA-LACTAMASE DOMAIN-CONTAINING PROTEIN 1"/>
    <property type="match status" value="1"/>
</dbReference>
<dbReference type="Gene3D" id="3.60.15.10">
    <property type="entry name" value="Ribonuclease Z/Hydroxyacylglutathione hydrolase-like"/>
    <property type="match status" value="1"/>
</dbReference>
<evidence type="ECO:0008006" key="3">
    <source>
        <dbReference type="Google" id="ProtNLM"/>
    </source>
</evidence>